<evidence type="ECO:0000256" key="2">
    <source>
        <dbReference type="ARBA" id="ARBA00012438"/>
    </source>
</evidence>
<dbReference type="SUPFAM" id="SSF47384">
    <property type="entry name" value="Homodimeric domain of signal transducing histidine kinase"/>
    <property type="match status" value="1"/>
</dbReference>
<dbReference type="CDD" id="cd00082">
    <property type="entry name" value="HisKA"/>
    <property type="match status" value="1"/>
</dbReference>
<dbReference type="SUPFAM" id="SSF55874">
    <property type="entry name" value="ATPase domain of HSP90 chaperone/DNA topoisomerase II/histidine kinase"/>
    <property type="match status" value="1"/>
</dbReference>
<comment type="catalytic activity">
    <reaction evidence="1">
        <text>ATP + protein L-histidine = ADP + protein N-phospho-L-histidine.</text>
        <dbReference type="EC" id="2.7.13.3"/>
    </reaction>
</comment>
<dbReference type="Pfam" id="PF07495">
    <property type="entry name" value="Y_Y_Y"/>
    <property type="match status" value="1"/>
</dbReference>
<evidence type="ECO:0000313" key="8">
    <source>
        <dbReference type="Proteomes" id="UP001500936"/>
    </source>
</evidence>
<dbReference type="EMBL" id="BAABHB010000002">
    <property type="protein sequence ID" value="GAA4401107.1"/>
    <property type="molecule type" value="Genomic_DNA"/>
</dbReference>
<dbReference type="Pfam" id="PF07494">
    <property type="entry name" value="Reg_prop"/>
    <property type="match status" value="4"/>
</dbReference>
<evidence type="ECO:0000259" key="6">
    <source>
        <dbReference type="PROSITE" id="PS50109"/>
    </source>
</evidence>
<dbReference type="InterPro" id="IPR004358">
    <property type="entry name" value="Sig_transdc_His_kin-like_C"/>
</dbReference>
<gene>
    <name evidence="7" type="ORF">GCM10023187_14940</name>
</gene>
<dbReference type="InterPro" id="IPR011110">
    <property type="entry name" value="Reg_prop"/>
</dbReference>
<dbReference type="RefSeq" id="WP_345265535.1">
    <property type="nucleotide sequence ID" value="NZ_BAABHB010000002.1"/>
</dbReference>
<dbReference type="PANTHER" id="PTHR43547">
    <property type="entry name" value="TWO-COMPONENT HISTIDINE KINASE"/>
    <property type="match status" value="1"/>
</dbReference>
<accession>A0ABP8K6G8</accession>
<name>A0ABP8K6G8_9BACT</name>
<dbReference type="Gene3D" id="2.60.40.10">
    <property type="entry name" value="Immunoglobulins"/>
    <property type="match status" value="1"/>
</dbReference>
<dbReference type="InterPro" id="IPR015943">
    <property type="entry name" value="WD40/YVTN_repeat-like_dom_sf"/>
</dbReference>
<dbReference type="Proteomes" id="UP001500936">
    <property type="component" value="Unassembled WGS sequence"/>
</dbReference>
<dbReference type="SUPFAM" id="SSF63829">
    <property type="entry name" value="Calcium-dependent phosphotriesterase"/>
    <property type="match status" value="3"/>
</dbReference>
<protein>
    <recommendedName>
        <fullName evidence="2">histidine kinase</fullName>
        <ecNumber evidence="2">2.7.13.3</ecNumber>
    </recommendedName>
</protein>
<feature type="domain" description="Histidine kinase" evidence="6">
    <location>
        <begin position="1122"/>
        <end position="1363"/>
    </location>
</feature>
<dbReference type="PANTHER" id="PTHR43547:SF2">
    <property type="entry name" value="HYBRID SIGNAL TRANSDUCTION HISTIDINE KINASE C"/>
    <property type="match status" value="1"/>
</dbReference>
<dbReference type="InterPro" id="IPR003661">
    <property type="entry name" value="HisK_dim/P_dom"/>
</dbReference>
<dbReference type="InterPro" id="IPR003594">
    <property type="entry name" value="HATPase_dom"/>
</dbReference>
<sequence length="1369" mass="155018">MRFLIFWIWLASVGFCFGQIPILFDQLTTADGLPENAGYAMLQDRQGFVWLATRDGLVRYDGINMIIYRNNPNDPFSYKGHFTHALKEDSAGDIWIGSDHGLTRFERATGRFIDCSPTGKDRFANSRRVFTVHIDQSGNIWIVSSGRITIENWLSLTIENWLSRYQPKTGQWTHYRHNPANAYSLAHDNIQSHFVGTAGQQMGLYEDRAGRIWVSTRLGGLPDHDAILHRYDAKNDRFIRVTRPENDPDELAFRRVNVPVADRSGLLWVPTRGHGLYRINPVTLAVEQHYRYKPNQANSLSSDSIRVLYQDRAGYLWITTAKGLDRMHPDRQQITHFSPGTINQTAPAGWLGMLPLGESPTGEVWFQRSPTQLNYYHPGAARFYACPLTIRKTGEIADARSIQSFLIDRTQLLWVGSFGKGIFKQSRVTHFESIRHQPYVTNSLLDDEVHYIYEAPSEPSVWWIGTRKGLDRYDRRTGRFTHYVHDPNQPTSLTPGIVFAIVEDRKGRLWVGTENGLCLLNRRTGGFIRFTHSLTSAQGLSNNRIRSLAVDRKGKLWVGTGEGLNAFEPDTGQFTCYDKADTTYHPQLYKYLYRLALPQKQVAAILRPGNQVNARQTFTVSAPTRVAIVSMGELGPKTRYDFGWIEDSQGRTVWEQTDSASRYAGGYMYQRIQVATLTLPAGNYRLRYQSDGADAYRHWRFPAPTYPEWWGIRVLGINQAEGDSLNKLVRRKEFNGLTSPVISVMGGILEDAKGKVWVGTVEGVSRLDPATSQFTHYADPTNGLSLVCGITEDSKQRLWIADYLNGLFQFDLQKGTFRRYTTADGLPVNSVGSILEDSQGLLWLSTFNGLCRFNPATNRLQHYSAQFGLAGNIFRARAIKATNGQLVFGGEHGLSILNPAHMVSDTFPPKVVLTDLAIFGQKAAIGPEAPLSADISLATQIRLAHDQNEVTFFFAAPHFTRSPEVTYAYRLENYDKDWIQAGTMRQARYTALSPGTYTFRVKAANADGIWSREETSIKLKIAPPWWQTWWAYLLYGLLTIGALRGYILYRSRTLRRQNRLLEEKVALRTQQIQKQKAEIVAQKEEIETQRDNLEQTLSELQTTQQQLIQKEKLASLGELTAGIAHEIQNPLNFVNNLTEVSQELVEELREERKKADRDEDLEEELLTDLEESLQKVSHHGKRADSIVKGMLQHSRAGSGEKQPTDLNALADEYLRLAYSGLRAKDQNFTADLRLKLDPNLQRVNIAPQEIGRVLLNLYNNAFYAVQEKAKTTAKGYQPQIEVTTHTQNGKVELRVRDNGTGIPKELLNKIYQPFFTTKPTGQGTGLGLSLSYDIVTKGHGGEMQVQTKEGEGTEFRVVLPVQIKEREAN</sequence>
<keyword evidence="5" id="KW-0472">Membrane</keyword>
<dbReference type="PROSITE" id="PS50109">
    <property type="entry name" value="HIS_KIN"/>
    <property type="match status" value="1"/>
</dbReference>
<dbReference type="Pfam" id="PF02518">
    <property type="entry name" value="HATPase_c"/>
    <property type="match status" value="1"/>
</dbReference>
<dbReference type="SMART" id="SM00387">
    <property type="entry name" value="HATPase_c"/>
    <property type="match status" value="1"/>
</dbReference>
<keyword evidence="5" id="KW-1133">Transmembrane helix</keyword>
<dbReference type="InterPro" id="IPR036890">
    <property type="entry name" value="HATPase_C_sf"/>
</dbReference>
<evidence type="ECO:0000256" key="5">
    <source>
        <dbReference type="SAM" id="Phobius"/>
    </source>
</evidence>
<keyword evidence="8" id="KW-1185">Reference proteome</keyword>
<keyword evidence="3" id="KW-0597">Phosphoprotein</keyword>
<proteinExistence type="predicted"/>
<dbReference type="Gene3D" id="3.30.565.10">
    <property type="entry name" value="Histidine kinase-like ATPase, C-terminal domain"/>
    <property type="match status" value="1"/>
</dbReference>
<comment type="caution">
    <text evidence="7">The sequence shown here is derived from an EMBL/GenBank/DDBJ whole genome shotgun (WGS) entry which is preliminary data.</text>
</comment>
<dbReference type="Gene3D" id="2.130.10.10">
    <property type="entry name" value="YVTN repeat-like/Quinoprotein amine dehydrogenase"/>
    <property type="match status" value="5"/>
</dbReference>
<evidence type="ECO:0000313" key="7">
    <source>
        <dbReference type="EMBL" id="GAA4401107.1"/>
    </source>
</evidence>
<feature type="transmembrane region" description="Helical" evidence="5">
    <location>
        <begin position="1029"/>
        <end position="1049"/>
    </location>
</feature>
<reference evidence="8" key="1">
    <citation type="journal article" date="2019" name="Int. J. Syst. Evol. Microbiol.">
        <title>The Global Catalogue of Microorganisms (GCM) 10K type strain sequencing project: providing services to taxonomists for standard genome sequencing and annotation.</title>
        <authorList>
            <consortium name="The Broad Institute Genomics Platform"/>
            <consortium name="The Broad Institute Genome Sequencing Center for Infectious Disease"/>
            <person name="Wu L."/>
            <person name="Ma J."/>
        </authorList>
    </citation>
    <scope>NUCLEOTIDE SEQUENCE [LARGE SCALE GENOMIC DNA]</scope>
    <source>
        <strain evidence="8">JCM 17925</strain>
    </source>
</reference>
<dbReference type="SMART" id="SM00388">
    <property type="entry name" value="HisKA"/>
    <property type="match status" value="1"/>
</dbReference>
<evidence type="ECO:0000256" key="1">
    <source>
        <dbReference type="ARBA" id="ARBA00000085"/>
    </source>
</evidence>
<feature type="coiled-coil region" evidence="4">
    <location>
        <begin position="1069"/>
        <end position="1165"/>
    </location>
</feature>
<dbReference type="Pfam" id="PF00512">
    <property type="entry name" value="HisKA"/>
    <property type="match status" value="1"/>
</dbReference>
<dbReference type="Gene3D" id="1.10.287.130">
    <property type="match status" value="1"/>
</dbReference>
<evidence type="ECO:0000256" key="4">
    <source>
        <dbReference type="SAM" id="Coils"/>
    </source>
</evidence>
<dbReference type="InterPro" id="IPR036097">
    <property type="entry name" value="HisK_dim/P_sf"/>
</dbReference>
<dbReference type="InterPro" id="IPR013783">
    <property type="entry name" value="Ig-like_fold"/>
</dbReference>
<dbReference type="PRINTS" id="PR00344">
    <property type="entry name" value="BCTRLSENSOR"/>
</dbReference>
<dbReference type="InterPro" id="IPR011123">
    <property type="entry name" value="Y_Y_Y"/>
</dbReference>
<dbReference type="EC" id="2.7.13.3" evidence="2"/>
<dbReference type="InterPro" id="IPR005467">
    <property type="entry name" value="His_kinase_dom"/>
</dbReference>
<evidence type="ECO:0000256" key="3">
    <source>
        <dbReference type="ARBA" id="ARBA00022553"/>
    </source>
</evidence>
<keyword evidence="4" id="KW-0175">Coiled coil</keyword>
<organism evidence="7 8">
    <name type="scientific">Nibrella viscosa</name>
    <dbReference type="NCBI Taxonomy" id="1084524"/>
    <lineage>
        <taxon>Bacteria</taxon>
        <taxon>Pseudomonadati</taxon>
        <taxon>Bacteroidota</taxon>
        <taxon>Cytophagia</taxon>
        <taxon>Cytophagales</taxon>
        <taxon>Spirosomataceae</taxon>
        <taxon>Nibrella</taxon>
    </lineage>
</organism>
<keyword evidence="5" id="KW-0812">Transmembrane</keyword>